<protein>
    <submittedName>
        <fullName evidence="1">Uncharacterized protein</fullName>
    </submittedName>
</protein>
<organism evidence="1 2">
    <name type="scientific">Araneus ventricosus</name>
    <name type="common">Orbweaver spider</name>
    <name type="synonym">Epeira ventricosa</name>
    <dbReference type="NCBI Taxonomy" id="182803"/>
    <lineage>
        <taxon>Eukaryota</taxon>
        <taxon>Metazoa</taxon>
        <taxon>Ecdysozoa</taxon>
        <taxon>Arthropoda</taxon>
        <taxon>Chelicerata</taxon>
        <taxon>Arachnida</taxon>
        <taxon>Araneae</taxon>
        <taxon>Araneomorphae</taxon>
        <taxon>Entelegynae</taxon>
        <taxon>Araneoidea</taxon>
        <taxon>Araneidae</taxon>
        <taxon>Araneus</taxon>
    </lineage>
</organism>
<reference evidence="1 2" key="1">
    <citation type="journal article" date="2019" name="Sci. Rep.">
        <title>Orb-weaving spider Araneus ventricosus genome elucidates the spidroin gene catalogue.</title>
        <authorList>
            <person name="Kono N."/>
            <person name="Nakamura H."/>
            <person name="Ohtoshi R."/>
            <person name="Moran D.A.P."/>
            <person name="Shinohara A."/>
            <person name="Yoshida Y."/>
            <person name="Fujiwara M."/>
            <person name="Mori M."/>
            <person name="Tomita M."/>
            <person name="Arakawa K."/>
        </authorList>
    </citation>
    <scope>NUCLEOTIDE SEQUENCE [LARGE SCALE GENOMIC DNA]</scope>
</reference>
<keyword evidence="2" id="KW-1185">Reference proteome</keyword>
<sequence length="131" mass="14783">MHRVAEVRAGVYDLTFLMCLNDGNKKHSECLNNSYCSSSSTEAGILIIITDPSRSRGCSQDIRSHAKMQFVFLKIKEKQRQLLQSMVNSSQNLRTMMMTLLVINMGFNGSNQIEGVRPQLGLIEKLVEKTE</sequence>
<name>A0A4Y2FPA6_ARAVE</name>
<dbReference type="Proteomes" id="UP000499080">
    <property type="component" value="Unassembled WGS sequence"/>
</dbReference>
<comment type="caution">
    <text evidence="1">The sequence shown here is derived from an EMBL/GenBank/DDBJ whole genome shotgun (WGS) entry which is preliminary data.</text>
</comment>
<gene>
    <name evidence="1" type="ORF">AVEN_88612_1</name>
</gene>
<dbReference type="EMBL" id="BGPR01001013">
    <property type="protein sequence ID" value="GBM43013.1"/>
    <property type="molecule type" value="Genomic_DNA"/>
</dbReference>
<evidence type="ECO:0000313" key="1">
    <source>
        <dbReference type="EMBL" id="GBM43013.1"/>
    </source>
</evidence>
<proteinExistence type="predicted"/>
<dbReference type="AlphaFoldDB" id="A0A4Y2FPA6"/>
<evidence type="ECO:0000313" key="2">
    <source>
        <dbReference type="Proteomes" id="UP000499080"/>
    </source>
</evidence>
<accession>A0A4Y2FPA6</accession>